<accession>A0A916Y9Q3</accession>
<evidence type="ECO:0000313" key="2">
    <source>
        <dbReference type="Proteomes" id="UP000625735"/>
    </source>
</evidence>
<name>A0A916Y9Q3_9FLAO</name>
<sequence>MSIEIGDKKVELKLQDENKFIKYDVMNDAQLIFTNIDVKSSVILGRGISLKRIKDSIMYVEINYPLKNSKSDTLDILINFDGAEEMDLRDRTIRLPVKRN</sequence>
<dbReference type="AlphaFoldDB" id="A0A916Y9Q3"/>
<evidence type="ECO:0000313" key="1">
    <source>
        <dbReference type="EMBL" id="GGD35463.1"/>
    </source>
</evidence>
<proteinExistence type="predicted"/>
<reference evidence="1" key="2">
    <citation type="submission" date="2020-09" db="EMBL/GenBank/DDBJ databases">
        <authorList>
            <person name="Sun Q."/>
            <person name="Zhou Y."/>
        </authorList>
    </citation>
    <scope>NUCLEOTIDE SEQUENCE</scope>
    <source>
        <strain evidence="1">CGMCC 1.12506</strain>
    </source>
</reference>
<keyword evidence="2" id="KW-1185">Reference proteome</keyword>
<organism evidence="1 2">
    <name type="scientific">Flavobacterium orientale</name>
    <dbReference type="NCBI Taxonomy" id="1756020"/>
    <lineage>
        <taxon>Bacteria</taxon>
        <taxon>Pseudomonadati</taxon>
        <taxon>Bacteroidota</taxon>
        <taxon>Flavobacteriia</taxon>
        <taxon>Flavobacteriales</taxon>
        <taxon>Flavobacteriaceae</taxon>
        <taxon>Flavobacterium</taxon>
    </lineage>
</organism>
<dbReference type="EMBL" id="BMFG01000014">
    <property type="protein sequence ID" value="GGD35463.1"/>
    <property type="molecule type" value="Genomic_DNA"/>
</dbReference>
<dbReference type="Proteomes" id="UP000625735">
    <property type="component" value="Unassembled WGS sequence"/>
</dbReference>
<reference evidence="1" key="1">
    <citation type="journal article" date="2014" name="Int. J. Syst. Evol. Microbiol.">
        <title>Complete genome sequence of Corynebacterium casei LMG S-19264T (=DSM 44701T), isolated from a smear-ripened cheese.</title>
        <authorList>
            <consortium name="US DOE Joint Genome Institute (JGI-PGF)"/>
            <person name="Walter F."/>
            <person name="Albersmeier A."/>
            <person name="Kalinowski J."/>
            <person name="Ruckert C."/>
        </authorList>
    </citation>
    <scope>NUCLEOTIDE SEQUENCE</scope>
    <source>
        <strain evidence="1">CGMCC 1.12506</strain>
    </source>
</reference>
<comment type="caution">
    <text evidence="1">The sequence shown here is derived from an EMBL/GenBank/DDBJ whole genome shotgun (WGS) entry which is preliminary data.</text>
</comment>
<protein>
    <submittedName>
        <fullName evidence="1">Uncharacterized protein</fullName>
    </submittedName>
</protein>
<gene>
    <name evidence="1" type="ORF">GCM10011343_26680</name>
</gene>